<evidence type="ECO:0000313" key="1">
    <source>
        <dbReference type="EMBL" id="MFD1736723.1"/>
    </source>
</evidence>
<keyword evidence="2" id="KW-1185">Reference proteome</keyword>
<accession>A0ABW4LRK3</accession>
<dbReference type="Proteomes" id="UP001597214">
    <property type="component" value="Unassembled WGS sequence"/>
</dbReference>
<dbReference type="SUPFAM" id="SSF143842">
    <property type="entry name" value="YwmB-like"/>
    <property type="match status" value="1"/>
</dbReference>
<comment type="caution">
    <text evidence="1">The sequence shown here is derived from an EMBL/GenBank/DDBJ whole genome shotgun (WGS) entry which is preliminary data.</text>
</comment>
<organism evidence="1 2">
    <name type="scientific">Bacillus salitolerans</name>
    <dbReference type="NCBI Taxonomy" id="1437434"/>
    <lineage>
        <taxon>Bacteria</taxon>
        <taxon>Bacillati</taxon>
        <taxon>Bacillota</taxon>
        <taxon>Bacilli</taxon>
        <taxon>Bacillales</taxon>
        <taxon>Bacillaceae</taxon>
        <taxon>Bacillus</taxon>
    </lineage>
</organism>
<dbReference type="Pfam" id="PF08680">
    <property type="entry name" value="DUF1779"/>
    <property type="match status" value="1"/>
</dbReference>
<protein>
    <submittedName>
        <fullName evidence="1">YwmB family TATA-box binding protein</fullName>
    </submittedName>
</protein>
<dbReference type="EMBL" id="JBHUEM010000011">
    <property type="protein sequence ID" value="MFD1736723.1"/>
    <property type="molecule type" value="Genomic_DNA"/>
</dbReference>
<name>A0ABW4LRK3_9BACI</name>
<dbReference type="InterPro" id="IPR014794">
    <property type="entry name" value="DUF1779"/>
</dbReference>
<sequence>MKLFGIITTIFFLINILPSESYDFLEIVEVAEQEEITITSWKIYIKSTTRVLSTLNDVEREIGTIIKQDESYSWEPDTVKKKHHYKKIGRRIDKEEDTTEIKTITVFRNNDEYYLHQSIEVTGTTWTNEKWETIYSKYKNELNTGRVYFSVYGTTKRSDLIKRSNSLLKVLSAKEIESMEEQDFVSVTAFVEDWEFSIPTKDNQYFNLQFGFRVEPDKDNILVSIGTPLITSGY</sequence>
<dbReference type="RefSeq" id="WP_377927891.1">
    <property type="nucleotide sequence ID" value="NZ_JBHUEM010000011.1"/>
</dbReference>
<dbReference type="Gene3D" id="3.30.2030.10">
    <property type="entry name" value="YwmB-like"/>
    <property type="match status" value="1"/>
</dbReference>
<reference evidence="2" key="1">
    <citation type="journal article" date="2019" name="Int. J. Syst. Evol. Microbiol.">
        <title>The Global Catalogue of Microorganisms (GCM) 10K type strain sequencing project: providing services to taxonomists for standard genome sequencing and annotation.</title>
        <authorList>
            <consortium name="The Broad Institute Genomics Platform"/>
            <consortium name="The Broad Institute Genome Sequencing Center for Infectious Disease"/>
            <person name="Wu L."/>
            <person name="Ma J."/>
        </authorList>
    </citation>
    <scope>NUCLEOTIDE SEQUENCE [LARGE SCALE GENOMIC DNA]</scope>
    <source>
        <strain evidence="2">CCUG 49339</strain>
    </source>
</reference>
<gene>
    <name evidence="1" type="ORF">ACFSCX_09105</name>
</gene>
<dbReference type="InterPro" id="IPR036209">
    <property type="entry name" value="YwmB-like_sf"/>
</dbReference>
<evidence type="ECO:0000313" key="2">
    <source>
        <dbReference type="Proteomes" id="UP001597214"/>
    </source>
</evidence>
<proteinExistence type="predicted"/>
<dbReference type="Gene3D" id="3.30.360.40">
    <property type="entry name" value="YwmB-like"/>
    <property type="match status" value="1"/>
</dbReference>